<comment type="caution">
    <text evidence="1">The sequence shown here is derived from an EMBL/GenBank/DDBJ whole genome shotgun (WGS) entry which is preliminary data.</text>
</comment>
<evidence type="ECO:0000313" key="1">
    <source>
        <dbReference type="EMBL" id="KAJ7097207.1"/>
    </source>
</evidence>
<organism evidence="1 2">
    <name type="scientific">Mycena belliarum</name>
    <dbReference type="NCBI Taxonomy" id="1033014"/>
    <lineage>
        <taxon>Eukaryota</taxon>
        <taxon>Fungi</taxon>
        <taxon>Dikarya</taxon>
        <taxon>Basidiomycota</taxon>
        <taxon>Agaricomycotina</taxon>
        <taxon>Agaricomycetes</taxon>
        <taxon>Agaricomycetidae</taxon>
        <taxon>Agaricales</taxon>
        <taxon>Marasmiineae</taxon>
        <taxon>Mycenaceae</taxon>
        <taxon>Mycena</taxon>
    </lineage>
</organism>
<reference evidence="1" key="1">
    <citation type="submission" date="2023-03" db="EMBL/GenBank/DDBJ databases">
        <title>Massive genome expansion in bonnet fungi (Mycena s.s.) driven by repeated elements and novel gene families across ecological guilds.</title>
        <authorList>
            <consortium name="Lawrence Berkeley National Laboratory"/>
            <person name="Harder C.B."/>
            <person name="Miyauchi S."/>
            <person name="Viragh M."/>
            <person name="Kuo A."/>
            <person name="Thoen E."/>
            <person name="Andreopoulos B."/>
            <person name="Lu D."/>
            <person name="Skrede I."/>
            <person name="Drula E."/>
            <person name="Henrissat B."/>
            <person name="Morin E."/>
            <person name="Kohler A."/>
            <person name="Barry K."/>
            <person name="LaButti K."/>
            <person name="Morin E."/>
            <person name="Salamov A."/>
            <person name="Lipzen A."/>
            <person name="Mereny Z."/>
            <person name="Hegedus B."/>
            <person name="Baldrian P."/>
            <person name="Stursova M."/>
            <person name="Weitz H."/>
            <person name="Taylor A."/>
            <person name="Grigoriev I.V."/>
            <person name="Nagy L.G."/>
            <person name="Martin F."/>
            <person name="Kauserud H."/>
        </authorList>
    </citation>
    <scope>NUCLEOTIDE SEQUENCE</scope>
    <source>
        <strain evidence="1">CBHHK173m</strain>
    </source>
</reference>
<dbReference type="Proteomes" id="UP001222325">
    <property type="component" value="Unassembled WGS sequence"/>
</dbReference>
<sequence length="147" mass="15661">MQLDAFLLLSRRTLVGHITSTVLLRHGTPLACRTEVEVIRATFILAPGRIVQLSGARIVAMDFCCCLRRFRVHAAAAARPTALPRTCDVAALDKVGYDTTIRAYGPLAADRSTRISVNADVDAGIGLAERGGSALAPPPVGAPRLRM</sequence>
<dbReference type="AlphaFoldDB" id="A0AAD6UFV6"/>
<name>A0AAD6UFV6_9AGAR</name>
<evidence type="ECO:0000313" key="2">
    <source>
        <dbReference type="Proteomes" id="UP001222325"/>
    </source>
</evidence>
<gene>
    <name evidence="1" type="ORF">B0H15DRAFT_945864</name>
</gene>
<dbReference type="EMBL" id="JARJCN010000010">
    <property type="protein sequence ID" value="KAJ7097207.1"/>
    <property type="molecule type" value="Genomic_DNA"/>
</dbReference>
<keyword evidence="2" id="KW-1185">Reference proteome</keyword>
<protein>
    <submittedName>
        <fullName evidence="1">Uncharacterized protein</fullName>
    </submittedName>
</protein>
<proteinExistence type="predicted"/>
<accession>A0AAD6UFV6</accession>